<organism evidence="1 2">
    <name type="scientific">Mucor saturninus</name>
    <dbReference type="NCBI Taxonomy" id="64648"/>
    <lineage>
        <taxon>Eukaryota</taxon>
        <taxon>Fungi</taxon>
        <taxon>Fungi incertae sedis</taxon>
        <taxon>Mucoromycota</taxon>
        <taxon>Mucoromycotina</taxon>
        <taxon>Mucoromycetes</taxon>
        <taxon>Mucorales</taxon>
        <taxon>Mucorineae</taxon>
        <taxon>Mucoraceae</taxon>
        <taxon>Mucor</taxon>
    </lineage>
</organism>
<dbReference type="AlphaFoldDB" id="A0A8H7QPX3"/>
<accession>A0A8H7QPX3</accession>
<name>A0A8H7QPX3_9FUNG</name>
<reference evidence="1" key="1">
    <citation type="submission" date="2020-12" db="EMBL/GenBank/DDBJ databases">
        <title>Metabolic potential, ecology and presence of endohyphal bacteria is reflected in genomic diversity of Mucoromycotina.</title>
        <authorList>
            <person name="Muszewska A."/>
            <person name="Okrasinska A."/>
            <person name="Steczkiewicz K."/>
            <person name="Drgas O."/>
            <person name="Orlowska M."/>
            <person name="Perlinska-Lenart U."/>
            <person name="Aleksandrzak-Piekarczyk T."/>
            <person name="Szatraj K."/>
            <person name="Zielenkiewicz U."/>
            <person name="Pilsyk S."/>
            <person name="Malc E."/>
            <person name="Mieczkowski P."/>
            <person name="Kruszewska J.S."/>
            <person name="Biernat P."/>
            <person name="Pawlowska J."/>
        </authorList>
    </citation>
    <scope>NUCLEOTIDE SEQUENCE</scope>
    <source>
        <strain evidence="1">WA0000017839</strain>
    </source>
</reference>
<evidence type="ECO:0000313" key="2">
    <source>
        <dbReference type="Proteomes" id="UP000603453"/>
    </source>
</evidence>
<dbReference type="EMBL" id="JAEPRD010000168">
    <property type="protein sequence ID" value="KAG2195526.1"/>
    <property type="molecule type" value="Genomic_DNA"/>
</dbReference>
<gene>
    <name evidence="1" type="ORF">INT47_002722</name>
</gene>
<proteinExistence type="predicted"/>
<protein>
    <submittedName>
        <fullName evidence="1">Uncharacterized protein</fullName>
    </submittedName>
</protein>
<keyword evidence="2" id="KW-1185">Reference proteome</keyword>
<dbReference type="Proteomes" id="UP000603453">
    <property type="component" value="Unassembled WGS sequence"/>
</dbReference>
<evidence type="ECO:0000313" key="1">
    <source>
        <dbReference type="EMBL" id="KAG2195526.1"/>
    </source>
</evidence>
<sequence>MSFKDLNFKVTTIDILAERASIDARSKLARTQKKWRKLEYKNSVRASFELAQDRCKLEKFEHYIPLSYDITDREEKLLRSNQEL</sequence>
<comment type="caution">
    <text evidence="1">The sequence shown here is derived from an EMBL/GenBank/DDBJ whole genome shotgun (WGS) entry which is preliminary data.</text>
</comment>